<dbReference type="GO" id="GO:0004792">
    <property type="term" value="F:thiosulfate-cyanide sulfurtransferase activity"/>
    <property type="evidence" value="ECO:0007669"/>
    <property type="project" value="InterPro"/>
</dbReference>
<evidence type="ECO:0000259" key="1">
    <source>
        <dbReference type="PROSITE" id="PS50206"/>
    </source>
</evidence>
<dbReference type="InterPro" id="IPR001763">
    <property type="entry name" value="Rhodanese-like_dom"/>
</dbReference>
<dbReference type="SMART" id="SM00450">
    <property type="entry name" value="RHOD"/>
    <property type="match status" value="1"/>
</dbReference>
<dbReference type="PANTHER" id="PTHR43031">
    <property type="entry name" value="FAD-DEPENDENT OXIDOREDUCTASE"/>
    <property type="match status" value="1"/>
</dbReference>
<protein>
    <submittedName>
        <fullName evidence="2">Rhodanese-related sulfurtransferase</fullName>
    </submittedName>
</protein>
<keyword evidence="2" id="KW-0808">Transferase</keyword>
<dbReference type="PROSITE" id="PS50206">
    <property type="entry name" value="RHODANESE_3"/>
    <property type="match status" value="1"/>
</dbReference>
<name>A0A2K8L4D6_9PROT</name>
<dbReference type="SUPFAM" id="SSF52821">
    <property type="entry name" value="Rhodanese/Cell cycle control phosphatase"/>
    <property type="match status" value="1"/>
</dbReference>
<dbReference type="Pfam" id="PF00581">
    <property type="entry name" value="Rhodanese"/>
    <property type="match status" value="1"/>
</dbReference>
<proteinExistence type="predicted"/>
<gene>
    <name evidence="2" type="ORF">Ga0123462_1283</name>
</gene>
<accession>A0A2K8L4D6</accession>
<keyword evidence="3" id="KW-1185">Reference proteome</keyword>
<organism evidence="2 3">
    <name type="scientific">Mariprofundus ferrinatatus</name>
    <dbReference type="NCBI Taxonomy" id="1921087"/>
    <lineage>
        <taxon>Bacteria</taxon>
        <taxon>Pseudomonadati</taxon>
        <taxon>Pseudomonadota</taxon>
        <taxon>Candidatius Mariprofundia</taxon>
        <taxon>Mariprofundales</taxon>
        <taxon>Mariprofundaceae</taxon>
        <taxon>Mariprofundus</taxon>
    </lineage>
</organism>
<dbReference type="Gene3D" id="3.40.250.10">
    <property type="entry name" value="Rhodanese-like domain"/>
    <property type="match status" value="1"/>
</dbReference>
<dbReference type="Proteomes" id="UP000231637">
    <property type="component" value="Chromosome"/>
</dbReference>
<dbReference type="CDD" id="cd00158">
    <property type="entry name" value="RHOD"/>
    <property type="match status" value="1"/>
</dbReference>
<dbReference type="PANTHER" id="PTHR43031:SF1">
    <property type="entry name" value="PYRIDINE NUCLEOTIDE-DISULPHIDE OXIDOREDUCTASE"/>
    <property type="match status" value="1"/>
</dbReference>
<dbReference type="InterPro" id="IPR050229">
    <property type="entry name" value="GlpE_sulfurtransferase"/>
</dbReference>
<sequence length="112" mass="12363">MLDAVTVDQLYPRWLVARENNRPFTLIDVRSPEEYRACHVPGARLISLNTLMSRANEVPKEGDVFLICHSGARSAQAAVYLKQQLGFNNLINVDGGTMAWSNSGYPVEGGVN</sequence>
<reference evidence="2 3" key="1">
    <citation type="submission" date="2016-12" db="EMBL/GenBank/DDBJ databases">
        <title>Isolation and genomic insights into novel planktonic Zetaproteobacteria from stratified waters of the Chesapeake Bay.</title>
        <authorList>
            <person name="McAllister S.M."/>
            <person name="Kato S."/>
            <person name="Chan C.S."/>
            <person name="Chiu B.K."/>
            <person name="Field E.K."/>
        </authorList>
    </citation>
    <scope>NUCLEOTIDE SEQUENCE [LARGE SCALE GENOMIC DNA]</scope>
    <source>
        <strain evidence="2 3">CP-8</strain>
    </source>
</reference>
<dbReference type="KEGG" id="mfn:Ga0123462_1283"/>
<dbReference type="EMBL" id="CP018800">
    <property type="protein sequence ID" value="ATX82147.1"/>
    <property type="molecule type" value="Genomic_DNA"/>
</dbReference>
<dbReference type="PROSITE" id="PS00380">
    <property type="entry name" value="RHODANESE_1"/>
    <property type="match status" value="1"/>
</dbReference>
<dbReference type="OrthoDB" id="5298903at2"/>
<evidence type="ECO:0000313" key="3">
    <source>
        <dbReference type="Proteomes" id="UP000231637"/>
    </source>
</evidence>
<dbReference type="RefSeq" id="WP_100265530.1">
    <property type="nucleotide sequence ID" value="NZ_CP018800.1"/>
</dbReference>
<dbReference type="InterPro" id="IPR001307">
    <property type="entry name" value="Thiosulphate_STrfase_CS"/>
</dbReference>
<evidence type="ECO:0000313" key="2">
    <source>
        <dbReference type="EMBL" id="ATX82147.1"/>
    </source>
</evidence>
<dbReference type="InterPro" id="IPR036873">
    <property type="entry name" value="Rhodanese-like_dom_sf"/>
</dbReference>
<feature type="domain" description="Rhodanese" evidence="1">
    <location>
        <begin position="20"/>
        <end position="109"/>
    </location>
</feature>
<dbReference type="AlphaFoldDB" id="A0A2K8L4D6"/>